<feature type="region of interest" description="Disordered" evidence="2">
    <location>
        <begin position="158"/>
        <end position="180"/>
    </location>
</feature>
<dbReference type="OrthoDB" id="3254613at2759"/>
<feature type="compositionally biased region" description="Low complexity" evidence="2">
    <location>
        <begin position="266"/>
        <end position="292"/>
    </location>
</feature>
<proteinExistence type="predicted"/>
<feature type="region of interest" description="Disordered" evidence="2">
    <location>
        <begin position="200"/>
        <end position="318"/>
    </location>
</feature>
<comment type="caution">
    <text evidence="4">The sequence shown here is derived from an EMBL/GenBank/DDBJ whole genome shotgun (WGS) entry which is preliminary data.</text>
</comment>
<feature type="compositionally biased region" description="Basic and acidic residues" evidence="2">
    <location>
        <begin position="98"/>
        <end position="112"/>
    </location>
</feature>
<evidence type="ECO:0000256" key="1">
    <source>
        <dbReference type="SAM" id="Coils"/>
    </source>
</evidence>
<dbReference type="Proteomes" id="UP000298327">
    <property type="component" value="Unassembled WGS sequence"/>
</dbReference>
<dbReference type="EMBL" id="SEOQ01001609">
    <property type="protein sequence ID" value="TFY51105.1"/>
    <property type="molecule type" value="Genomic_DNA"/>
</dbReference>
<feature type="region of interest" description="Disordered" evidence="2">
    <location>
        <begin position="409"/>
        <end position="449"/>
    </location>
</feature>
<keyword evidence="5" id="KW-1185">Reference proteome</keyword>
<organism evidence="4 5">
    <name type="scientific">Dentipellis fragilis</name>
    <dbReference type="NCBI Taxonomy" id="205917"/>
    <lineage>
        <taxon>Eukaryota</taxon>
        <taxon>Fungi</taxon>
        <taxon>Dikarya</taxon>
        <taxon>Basidiomycota</taxon>
        <taxon>Agaricomycotina</taxon>
        <taxon>Agaricomycetes</taxon>
        <taxon>Russulales</taxon>
        <taxon>Hericiaceae</taxon>
        <taxon>Dentipellis</taxon>
    </lineage>
</organism>
<evidence type="ECO:0000256" key="3">
    <source>
        <dbReference type="SAM" id="Phobius"/>
    </source>
</evidence>
<feature type="compositionally biased region" description="Low complexity" evidence="2">
    <location>
        <begin position="205"/>
        <end position="226"/>
    </location>
</feature>
<accession>A0A4Y9XM02</accession>
<gene>
    <name evidence="4" type="ORF">EVG20_g11164</name>
</gene>
<feature type="compositionally biased region" description="Basic and acidic residues" evidence="2">
    <location>
        <begin position="748"/>
        <end position="759"/>
    </location>
</feature>
<sequence length="790" mass="84236">LPRPRNSPHAAQRATPCKKPPSAPRSSAAAPLRSPRDSQVSALELAAARLQARAQEARDRVAALREVMADEGLDNATYERLQRERWLEERWLAKAKAEAEAKQPAAGEKENVRPAADADAEHGGGGGGENDARRHANLARFFAKSPTQTAILSSHRTMLRSPLPEPRVIASPKDIEPPQLRSWPLSETLRQPMKTLRGGRLSCPAGSLSSPRPSSAPTSTSTALHLPLLPHSKRRRTNVPTPLDTLPELPSDAELSTGTGTGAETGTGTWLASAPPTASTSAFPSSHTTASSVSITTGSECGTLPEDLDQDQSQDQSNGNGYATIFRLALRPRSEILAGLQMHAHVPMPAYVADLLDEFDGVGVGINAGNALMQDDGTPHASPAKITFSAMPVPRMRISAESASLLSYDGGLDSSTPNVNTPPRTPQKAASAHGQHAHAHAHAHTSPFRRSLGLARKLSAARLRSEHGSEHVGAGAGVLGHRRSFLRHRHFRSEGPVPVPVDAFGVKSPEQAGREVDSAGVYVSLRCISSSSLVSSLAGLFVCLLFIFFLSSSVNVNAVLVFGGWDILTSCCICISLTLSLALSISSSSFYRVIYSVAYISSPPTPSTRAYSVPRTARGYHSPSSSPCHPSVHRRDIPSPPLLPPPLITVFLSRIPTHLCPCHVPASQYAATQYPYSSDQPSHQSQCVTRRPFSGSCHTAIPAVMISYGLVDLVLAGNTYCEHLRTSLGVPDRGRLLQGIWGPAGDRCPGDAADHHTESADPSSSSVRVPVRWPALPLPGVSTSYRLRMT</sequence>
<reference evidence="4 5" key="1">
    <citation type="submission" date="2019-02" db="EMBL/GenBank/DDBJ databases">
        <title>Genome sequencing of the rare red list fungi Dentipellis fragilis.</title>
        <authorList>
            <person name="Buettner E."/>
            <person name="Kellner H."/>
        </authorList>
    </citation>
    <scope>NUCLEOTIDE SEQUENCE [LARGE SCALE GENOMIC DNA]</scope>
    <source>
        <strain evidence="4 5">DSM 105465</strain>
    </source>
</reference>
<evidence type="ECO:0000313" key="4">
    <source>
        <dbReference type="EMBL" id="TFY51105.1"/>
    </source>
</evidence>
<keyword evidence="3" id="KW-0472">Membrane</keyword>
<evidence type="ECO:0000313" key="5">
    <source>
        <dbReference type="Proteomes" id="UP000298327"/>
    </source>
</evidence>
<feature type="coiled-coil region" evidence="1">
    <location>
        <begin position="40"/>
        <end position="67"/>
    </location>
</feature>
<feature type="transmembrane region" description="Helical" evidence="3">
    <location>
        <begin position="533"/>
        <end position="551"/>
    </location>
</feature>
<feature type="region of interest" description="Disordered" evidence="2">
    <location>
        <begin position="1"/>
        <end position="40"/>
    </location>
</feature>
<feature type="transmembrane region" description="Helical" evidence="3">
    <location>
        <begin position="558"/>
        <end position="583"/>
    </location>
</feature>
<evidence type="ECO:0000256" key="2">
    <source>
        <dbReference type="SAM" id="MobiDB-lite"/>
    </source>
</evidence>
<feature type="non-terminal residue" evidence="4">
    <location>
        <position position="1"/>
    </location>
</feature>
<keyword evidence="1" id="KW-0175">Coiled coil</keyword>
<feature type="region of interest" description="Disordered" evidence="2">
    <location>
        <begin position="748"/>
        <end position="768"/>
    </location>
</feature>
<keyword evidence="3" id="KW-0812">Transmembrane</keyword>
<feature type="compositionally biased region" description="Low complexity" evidence="2">
    <location>
        <begin position="24"/>
        <end position="33"/>
    </location>
</feature>
<protein>
    <submittedName>
        <fullName evidence="4">Uncharacterized protein</fullName>
    </submittedName>
</protein>
<name>A0A4Y9XM02_9AGAM</name>
<keyword evidence="3" id="KW-1133">Transmembrane helix</keyword>
<feature type="region of interest" description="Disordered" evidence="2">
    <location>
        <begin position="98"/>
        <end position="132"/>
    </location>
</feature>
<dbReference type="AlphaFoldDB" id="A0A4Y9XM02"/>